<dbReference type="InterPro" id="IPR016035">
    <property type="entry name" value="Acyl_Trfase/lysoPLipase"/>
</dbReference>
<dbReference type="PANTHER" id="PTHR14226">
    <property type="entry name" value="NEUROPATHY TARGET ESTERASE/SWISS CHEESE D.MELANOGASTER"/>
    <property type="match status" value="1"/>
</dbReference>
<sequence length="282" mass="32250">MENVGLVLEGGGMRGFYTAGVLDYFMERGFYTNGVIGVSAGACHGCSYVSKQIKRSYRINTEYLNDKRYMSFQSLVKTGDFFGAEFVYDTIPNKLDVFDYDAYNQSGMKFYAVASNLETGRAEYLPCINMKHDVIYVRASASLPLLSRIVEADGMKLLDGGCTDSIPVKKFQQMGYKKNIVILTQCKEYRKGKNNLLPLIRRTYRKYPKFVKAMEERHIHYNRTLDELGVMEKEGSVFILRPKTPVTIGRLEKDINKLTDLYNQGYEDAKEQFENILAFVNS</sequence>
<dbReference type="AlphaFoldDB" id="A0A7G9GQ22"/>
<dbReference type="InterPro" id="IPR045943">
    <property type="entry name" value="DUF6363"/>
</dbReference>
<proteinExistence type="predicted"/>
<organism evidence="6 7">
    <name type="scientific">[Eubacterium] hominis</name>
    <dbReference type="NCBI Taxonomy" id="2764325"/>
    <lineage>
        <taxon>Bacteria</taxon>
        <taxon>Bacillati</taxon>
        <taxon>Bacillota</taxon>
        <taxon>Erysipelotrichia</taxon>
        <taxon>Erysipelotrichales</taxon>
        <taxon>Erysipelotrichaceae</taxon>
        <taxon>Amedibacillus</taxon>
    </lineage>
</organism>
<dbReference type="GO" id="GO:0016042">
    <property type="term" value="P:lipid catabolic process"/>
    <property type="evidence" value="ECO:0007669"/>
    <property type="project" value="UniProtKB-UniRule"/>
</dbReference>
<evidence type="ECO:0000259" key="5">
    <source>
        <dbReference type="PROSITE" id="PS51635"/>
    </source>
</evidence>
<evidence type="ECO:0000313" key="7">
    <source>
        <dbReference type="Proteomes" id="UP000515856"/>
    </source>
</evidence>
<keyword evidence="2 4" id="KW-0442">Lipid degradation</keyword>
<dbReference type="Pfam" id="PF19890">
    <property type="entry name" value="DUF6363"/>
    <property type="match status" value="1"/>
</dbReference>
<evidence type="ECO:0000256" key="1">
    <source>
        <dbReference type="ARBA" id="ARBA00022801"/>
    </source>
</evidence>
<evidence type="ECO:0000313" key="6">
    <source>
        <dbReference type="EMBL" id="QNM12904.1"/>
    </source>
</evidence>
<feature type="active site" description="Proton acceptor" evidence="4">
    <location>
        <position position="159"/>
    </location>
</feature>
<evidence type="ECO:0000256" key="3">
    <source>
        <dbReference type="ARBA" id="ARBA00023098"/>
    </source>
</evidence>
<feature type="short sequence motif" description="GXGXXG" evidence="4">
    <location>
        <begin position="10"/>
        <end position="15"/>
    </location>
</feature>
<accession>A0A7G9GQ22</accession>
<keyword evidence="7" id="KW-1185">Reference proteome</keyword>
<protein>
    <submittedName>
        <fullName evidence="6">Patatin family protein</fullName>
    </submittedName>
</protein>
<feature type="short sequence motif" description="GXSXG" evidence="4">
    <location>
        <begin position="37"/>
        <end position="41"/>
    </location>
</feature>
<name>A0A7G9GQ22_9FIRM</name>
<dbReference type="EMBL" id="CP060636">
    <property type="protein sequence ID" value="QNM12904.1"/>
    <property type="molecule type" value="Genomic_DNA"/>
</dbReference>
<dbReference type="InterPro" id="IPR050301">
    <property type="entry name" value="NTE"/>
</dbReference>
<dbReference type="InterPro" id="IPR037483">
    <property type="entry name" value="YjjU-like"/>
</dbReference>
<dbReference type="Pfam" id="PF01734">
    <property type="entry name" value="Patatin"/>
    <property type="match status" value="1"/>
</dbReference>
<gene>
    <name evidence="6" type="ORF">H9Q80_02830</name>
</gene>
<dbReference type="Gene3D" id="3.40.1090.10">
    <property type="entry name" value="Cytosolic phospholipase A2 catalytic domain"/>
    <property type="match status" value="2"/>
</dbReference>
<dbReference type="PROSITE" id="PS51635">
    <property type="entry name" value="PNPLA"/>
    <property type="match status" value="1"/>
</dbReference>
<dbReference type="PANTHER" id="PTHR14226:SF25">
    <property type="entry name" value="PHOSPHOESTERASE"/>
    <property type="match status" value="1"/>
</dbReference>
<reference evidence="6 7" key="1">
    <citation type="submission" date="2020-08" db="EMBL/GenBank/DDBJ databases">
        <authorList>
            <person name="Liu C."/>
            <person name="Sun Q."/>
        </authorList>
    </citation>
    <scope>NUCLEOTIDE SEQUENCE [LARGE SCALE GENOMIC DNA]</scope>
    <source>
        <strain evidence="6 7">NSJ-61</strain>
    </source>
</reference>
<feature type="domain" description="PNPLA" evidence="5">
    <location>
        <begin position="6"/>
        <end position="172"/>
    </location>
</feature>
<evidence type="ECO:0000256" key="2">
    <source>
        <dbReference type="ARBA" id="ARBA00022963"/>
    </source>
</evidence>
<dbReference type="KEGG" id="ehn:H9Q80_02830"/>
<keyword evidence="3 4" id="KW-0443">Lipid metabolism</keyword>
<dbReference type="CDD" id="cd07208">
    <property type="entry name" value="Pat_hypo_Ecoli_yjju_like"/>
    <property type="match status" value="1"/>
</dbReference>
<feature type="active site" description="Nucleophile" evidence="4">
    <location>
        <position position="39"/>
    </location>
</feature>
<dbReference type="InterPro" id="IPR002641">
    <property type="entry name" value="PNPLA_dom"/>
</dbReference>
<keyword evidence="1 4" id="KW-0378">Hydrolase</keyword>
<dbReference type="Proteomes" id="UP000515856">
    <property type="component" value="Chromosome"/>
</dbReference>
<dbReference type="SUPFAM" id="SSF52151">
    <property type="entry name" value="FabD/lysophospholipase-like"/>
    <property type="match status" value="1"/>
</dbReference>
<dbReference type="RefSeq" id="WP_117454051.1">
    <property type="nucleotide sequence ID" value="NZ_CP060636.1"/>
</dbReference>
<feature type="short sequence motif" description="DGA/G" evidence="4">
    <location>
        <begin position="159"/>
        <end position="161"/>
    </location>
</feature>
<dbReference type="GO" id="GO:0016787">
    <property type="term" value="F:hydrolase activity"/>
    <property type="evidence" value="ECO:0007669"/>
    <property type="project" value="UniProtKB-UniRule"/>
</dbReference>
<evidence type="ECO:0000256" key="4">
    <source>
        <dbReference type="PROSITE-ProRule" id="PRU01161"/>
    </source>
</evidence>